<dbReference type="PANTHER" id="PTHR44145">
    <property type="entry name" value="DNAJ HOMOLOG SUBFAMILY A MEMBER 3, MITOCHONDRIAL"/>
    <property type="match status" value="1"/>
</dbReference>
<evidence type="ECO:0000256" key="10">
    <source>
        <dbReference type="ARBA" id="ARBA00069681"/>
    </source>
</evidence>
<feature type="domain" description="J" evidence="12">
    <location>
        <begin position="132"/>
        <end position="206"/>
    </location>
</feature>
<keyword evidence="6" id="KW-0472">Membrane</keyword>
<feature type="region of interest" description="Disordered" evidence="11">
    <location>
        <begin position="1"/>
        <end position="28"/>
    </location>
</feature>
<feature type="compositionally biased region" description="Basic and acidic residues" evidence="11">
    <location>
        <begin position="398"/>
        <end position="408"/>
    </location>
</feature>
<evidence type="ECO:0000256" key="7">
    <source>
        <dbReference type="ARBA" id="ARBA00023186"/>
    </source>
</evidence>
<dbReference type="SUPFAM" id="SSF46565">
    <property type="entry name" value="Chaperone J-domain"/>
    <property type="match status" value="1"/>
</dbReference>
<reference evidence="13 14" key="1">
    <citation type="submission" date="2019-05" db="EMBL/GenBank/DDBJ databases">
        <title>Emergence of the Ug99 lineage of the wheat stem rust pathogen through somatic hybridization.</title>
        <authorList>
            <person name="Li F."/>
            <person name="Upadhyaya N.M."/>
            <person name="Sperschneider J."/>
            <person name="Matny O."/>
            <person name="Nguyen-Phuc H."/>
            <person name="Mago R."/>
            <person name="Raley C."/>
            <person name="Miller M.E."/>
            <person name="Silverstein K.A.T."/>
            <person name="Henningsen E."/>
            <person name="Hirsch C.D."/>
            <person name="Visser B."/>
            <person name="Pretorius Z.A."/>
            <person name="Steffenson B.J."/>
            <person name="Schwessinger B."/>
            <person name="Dodds P.N."/>
            <person name="Figueroa M."/>
        </authorList>
    </citation>
    <scope>NUCLEOTIDE SEQUENCE [LARGE SCALE GENOMIC DNA]</scope>
    <source>
        <strain evidence="13 14">Ug99</strain>
    </source>
</reference>
<keyword evidence="7" id="KW-0143">Chaperone</keyword>
<evidence type="ECO:0000256" key="11">
    <source>
        <dbReference type="SAM" id="MobiDB-lite"/>
    </source>
</evidence>
<evidence type="ECO:0000256" key="2">
    <source>
        <dbReference type="ARBA" id="ARBA00004325"/>
    </source>
</evidence>
<keyword evidence="3" id="KW-0812">Transmembrane</keyword>
<protein>
    <recommendedName>
        <fullName evidence="10">J domain-containing protein 1</fullName>
    </recommendedName>
</protein>
<evidence type="ECO:0000256" key="6">
    <source>
        <dbReference type="ARBA" id="ARBA00023136"/>
    </source>
</evidence>
<comment type="similarity">
    <text evidence="9">Belongs to the DnaJ family.</text>
</comment>
<feature type="region of interest" description="Disordered" evidence="11">
    <location>
        <begin position="435"/>
        <end position="462"/>
    </location>
</feature>
<accession>A0A5B0Q858</accession>
<sequence length="462" mass="52368">MTGSLLEYHPHPHTHKNSSHSRSQELKPPKISRLHHHHPRQATEPIKLAHQGTDSPRLTRICEYIDCYRLTSKKHSLIMKQKLPQPFYGPLRSTHPSYTRPHPPSGPSSPYASSSSSSSTSSFQFPSSRSPSPFEIFHLPRSASTSQIKERYYQLVKLYHPDVAGSKSNGASSLQEEEITRRFKLIRDAYELLSSPSRRQRYINFHEGWNDSRAQTPNRSWRNNHTRGYRHPDPDFNLSSVWTQFINRHRSARAGFYSSLNDDGSTNGFNTHHHQQDSPGGSYTFKQQWDRDGLFTKNGVFISAVGCISLCLYLVQLWRVLPLVGSPDHPLQPSSSSSSSEKEKHKFRAFIEPAGDARLDQEAWAKLRAIQFTPIDPHRPLIPSQHSQSPSPSPPALLDHHQNPEPNHRFYSSSFQDRIQKQNLKALSDLKSARASAVKPSVFSNRISPDSAHSPTTTATSS</sequence>
<feature type="compositionally biased region" description="Low complexity" evidence="11">
    <location>
        <begin position="108"/>
        <end position="126"/>
    </location>
</feature>
<dbReference type="InterPro" id="IPR051938">
    <property type="entry name" value="Apopto_cytoskel_mod"/>
</dbReference>
<feature type="region of interest" description="Disordered" evidence="11">
    <location>
        <begin position="376"/>
        <end position="411"/>
    </location>
</feature>
<name>A0A5B0Q858_PUCGR</name>
<evidence type="ECO:0000256" key="8">
    <source>
        <dbReference type="ARBA" id="ARBA00059776"/>
    </source>
</evidence>
<dbReference type="FunFam" id="1.10.287.110:FF:000129">
    <property type="entry name" value="J domain-containing protein 1"/>
    <property type="match status" value="1"/>
</dbReference>
<dbReference type="InterPro" id="IPR036869">
    <property type="entry name" value="J_dom_sf"/>
</dbReference>
<organism evidence="13 14">
    <name type="scientific">Puccinia graminis f. sp. tritici</name>
    <dbReference type="NCBI Taxonomy" id="56615"/>
    <lineage>
        <taxon>Eukaryota</taxon>
        <taxon>Fungi</taxon>
        <taxon>Dikarya</taxon>
        <taxon>Basidiomycota</taxon>
        <taxon>Pucciniomycotina</taxon>
        <taxon>Pucciniomycetes</taxon>
        <taxon>Pucciniales</taxon>
        <taxon>Pucciniaceae</taxon>
        <taxon>Puccinia</taxon>
    </lineage>
</organism>
<evidence type="ECO:0000313" key="14">
    <source>
        <dbReference type="Proteomes" id="UP000325313"/>
    </source>
</evidence>
<dbReference type="Gene3D" id="1.10.287.110">
    <property type="entry name" value="DnaJ domain"/>
    <property type="match status" value="1"/>
</dbReference>
<dbReference type="GO" id="GO:0031966">
    <property type="term" value="C:mitochondrial membrane"/>
    <property type="evidence" value="ECO:0007669"/>
    <property type="project" value="UniProtKB-SubCell"/>
</dbReference>
<dbReference type="InterPro" id="IPR001623">
    <property type="entry name" value="DnaJ_domain"/>
</dbReference>
<dbReference type="AlphaFoldDB" id="A0A5B0Q858"/>
<dbReference type="PROSITE" id="PS50076">
    <property type="entry name" value="DNAJ_2"/>
    <property type="match status" value="1"/>
</dbReference>
<comment type="function">
    <text evidence="8">Probable chaperone.</text>
</comment>
<dbReference type="Pfam" id="PF00226">
    <property type="entry name" value="DnaJ"/>
    <property type="match status" value="1"/>
</dbReference>
<feature type="region of interest" description="Disordered" evidence="11">
    <location>
        <begin position="88"/>
        <end position="126"/>
    </location>
</feature>
<evidence type="ECO:0000259" key="12">
    <source>
        <dbReference type="PROSITE" id="PS50076"/>
    </source>
</evidence>
<dbReference type="PANTHER" id="PTHR44145:SF3">
    <property type="entry name" value="DNAJ HOMOLOG SUBFAMILY A MEMBER 3, MITOCHONDRIAL"/>
    <property type="match status" value="1"/>
</dbReference>
<dbReference type="Proteomes" id="UP000325313">
    <property type="component" value="Unassembled WGS sequence"/>
</dbReference>
<feature type="compositionally biased region" description="Low complexity" evidence="11">
    <location>
        <begin position="448"/>
        <end position="462"/>
    </location>
</feature>
<evidence type="ECO:0000256" key="3">
    <source>
        <dbReference type="ARBA" id="ARBA00022692"/>
    </source>
</evidence>
<dbReference type="CDD" id="cd06257">
    <property type="entry name" value="DnaJ"/>
    <property type="match status" value="1"/>
</dbReference>
<dbReference type="SMART" id="SM00271">
    <property type="entry name" value="DnaJ"/>
    <property type="match status" value="1"/>
</dbReference>
<evidence type="ECO:0000256" key="1">
    <source>
        <dbReference type="ARBA" id="ARBA00004167"/>
    </source>
</evidence>
<evidence type="ECO:0000256" key="9">
    <source>
        <dbReference type="ARBA" id="ARBA00061004"/>
    </source>
</evidence>
<comment type="subcellular location">
    <subcellularLocation>
        <location evidence="1">Membrane</location>
        <topology evidence="1">Single-pass membrane protein</topology>
    </subcellularLocation>
    <subcellularLocation>
        <location evidence="2">Mitochondrion membrane</location>
    </subcellularLocation>
</comment>
<keyword evidence="4" id="KW-1133">Transmembrane helix</keyword>
<dbReference type="PRINTS" id="PR00625">
    <property type="entry name" value="JDOMAIN"/>
</dbReference>
<proteinExistence type="inferred from homology"/>
<dbReference type="EMBL" id="VDEP01000305">
    <property type="protein sequence ID" value="KAA1109418.1"/>
    <property type="molecule type" value="Genomic_DNA"/>
</dbReference>
<comment type="caution">
    <text evidence="13">The sequence shown here is derived from an EMBL/GenBank/DDBJ whole genome shotgun (WGS) entry which is preliminary data.</text>
</comment>
<keyword evidence="5" id="KW-0496">Mitochondrion</keyword>
<evidence type="ECO:0000313" key="13">
    <source>
        <dbReference type="EMBL" id="KAA1109418.1"/>
    </source>
</evidence>
<gene>
    <name evidence="13" type="ORF">PGTUg99_032838</name>
</gene>
<evidence type="ECO:0000256" key="4">
    <source>
        <dbReference type="ARBA" id="ARBA00022989"/>
    </source>
</evidence>
<evidence type="ECO:0000256" key="5">
    <source>
        <dbReference type="ARBA" id="ARBA00023128"/>
    </source>
</evidence>